<keyword evidence="2" id="KW-1185">Reference proteome</keyword>
<dbReference type="AlphaFoldDB" id="A0AA37TLR6"/>
<evidence type="ECO:0000313" key="2">
    <source>
        <dbReference type="Proteomes" id="UP001157440"/>
    </source>
</evidence>
<organism evidence="1 2">
    <name type="scientific">Methylobacterium tardum</name>
    <dbReference type="NCBI Taxonomy" id="374432"/>
    <lineage>
        <taxon>Bacteria</taxon>
        <taxon>Pseudomonadati</taxon>
        <taxon>Pseudomonadota</taxon>
        <taxon>Alphaproteobacteria</taxon>
        <taxon>Hyphomicrobiales</taxon>
        <taxon>Methylobacteriaceae</taxon>
        <taxon>Methylobacterium</taxon>
    </lineage>
</organism>
<reference evidence="2" key="1">
    <citation type="journal article" date="2019" name="Int. J. Syst. Evol. Microbiol.">
        <title>The Global Catalogue of Microorganisms (GCM) 10K type strain sequencing project: providing services to taxonomists for standard genome sequencing and annotation.</title>
        <authorList>
            <consortium name="The Broad Institute Genomics Platform"/>
            <consortium name="The Broad Institute Genome Sequencing Center for Infectious Disease"/>
            <person name="Wu L."/>
            <person name="Ma J."/>
        </authorList>
    </citation>
    <scope>NUCLEOTIDE SEQUENCE [LARGE SCALE GENOMIC DNA]</scope>
    <source>
        <strain evidence="2">NBRC 103632</strain>
    </source>
</reference>
<protein>
    <submittedName>
        <fullName evidence="1">Uncharacterized protein</fullName>
    </submittedName>
</protein>
<sequence>MPAASFCWGAVAQFAVARATPDTAMSRRARRAGRGSVVRTIVDFTNSTRDRGPAPDRIRLALEAVSRSTENCIGRVKEA</sequence>
<dbReference type="RefSeq" id="WP_379011218.1">
    <property type="nucleotide sequence ID" value="NZ_JBHSWL010000001.1"/>
</dbReference>
<dbReference type="EMBL" id="BSPL01000038">
    <property type="protein sequence ID" value="GLS74587.1"/>
    <property type="molecule type" value="Genomic_DNA"/>
</dbReference>
<accession>A0AA37TLR6</accession>
<dbReference type="Proteomes" id="UP001157440">
    <property type="component" value="Unassembled WGS sequence"/>
</dbReference>
<evidence type="ECO:0000313" key="1">
    <source>
        <dbReference type="EMBL" id="GLS74587.1"/>
    </source>
</evidence>
<gene>
    <name evidence="1" type="ORF">GCM10007890_66050</name>
</gene>
<comment type="caution">
    <text evidence="1">The sequence shown here is derived from an EMBL/GenBank/DDBJ whole genome shotgun (WGS) entry which is preliminary data.</text>
</comment>
<proteinExistence type="predicted"/>
<name>A0AA37TLR6_9HYPH</name>